<comment type="caution">
    <text evidence="2">The sequence shown here is derived from an EMBL/GenBank/DDBJ whole genome shotgun (WGS) entry which is preliminary data.</text>
</comment>
<keyword evidence="3" id="KW-1185">Reference proteome</keyword>
<evidence type="ECO:0000313" key="3">
    <source>
        <dbReference type="Proteomes" id="UP000554144"/>
    </source>
</evidence>
<name>A0A853GVX0_9BURK</name>
<feature type="signal peptide" evidence="1">
    <location>
        <begin position="1"/>
        <end position="24"/>
    </location>
</feature>
<evidence type="ECO:0000313" key="2">
    <source>
        <dbReference type="EMBL" id="NYT86481.1"/>
    </source>
</evidence>
<dbReference type="InterPro" id="IPR047780">
    <property type="entry name" value="TssQ-like"/>
</dbReference>
<evidence type="ECO:0000256" key="1">
    <source>
        <dbReference type="SAM" id="SignalP"/>
    </source>
</evidence>
<reference evidence="2 3" key="1">
    <citation type="submission" date="2020-07" db="EMBL/GenBank/DDBJ databases">
        <title>Taxonomic revisions and descriptions of new bacterial species based on genomic comparisons in the high-G+C-content subgroup of the family Alcaligenaceae.</title>
        <authorList>
            <person name="Szabo A."/>
            <person name="Felfoldi T."/>
        </authorList>
    </citation>
    <scope>NUCLEOTIDE SEQUENCE [LARGE SCALE GENOMIC DNA]</scope>
    <source>
        <strain evidence="2 3">DSM 25667</strain>
    </source>
</reference>
<dbReference type="OrthoDB" id="8590585at2"/>
<dbReference type="EMBL" id="JACCEV010000003">
    <property type="protein sequence ID" value="NYT86481.1"/>
    <property type="molecule type" value="Genomic_DNA"/>
</dbReference>
<keyword evidence="2" id="KW-0449">Lipoprotein</keyword>
<dbReference type="NCBIfam" id="NF038027">
    <property type="entry name" value="TssQ_fam"/>
    <property type="match status" value="1"/>
</dbReference>
<accession>A0A853GVX0</accession>
<keyword evidence="1" id="KW-0732">Signal</keyword>
<gene>
    <name evidence="2" type="ORF">H0A62_12785</name>
</gene>
<organism evidence="2 3">
    <name type="scientific">Pollutimonas harenae</name>
    <dbReference type="NCBI Taxonomy" id="657015"/>
    <lineage>
        <taxon>Bacteria</taxon>
        <taxon>Pseudomonadati</taxon>
        <taxon>Pseudomonadota</taxon>
        <taxon>Betaproteobacteria</taxon>
        <taxon>Burkholderiales</taxon>
        <taxon>Alcaligenaceae</taxon>
        <taxon>Pollutimonas</taxon>
    </lineage>
</organism>
<sequence>MTIKTLTPMAALLAALLVSACAHGPDTSTAATPAQKEALAALEQDYNAGNYAQVAQTVGLSVELQSAPPSIQIPALKLQAFSYCLQNNTVQCRRSFDRLLQRYPDFELAETESSHPMWGPVFTEAKNHAGGQTT</sequence>
<dbReference type="RefSeq" id="WP_130040215.1">
    <property type="nucleotide sequence ID" value="NZ_JACCEV010000003.1"/>
</dbReference>
<dbReference type="AlphaFoldDB" id="A0A853GVX0"/>
<proteinExistence type="predicted"/>
<dbReference type="PROSITE" id="PS51257">
    <property type="entry name" value="PROKAR_LIPOPROTEIN"/>
    <property type="match status" value="1"/>
</dbReference>
<feature type="chain" id="PRO_5033051180" evidence="1">
    <location>
        <begin position="25"/>
        <end position="134"/>
    </location>
</feature>
<protein>
    <submittedName>
        <fullName evidence="2">TssQ family T6SS-associated lipoprotein</fullName>
    </submittedName>
</protein>
<dbReference type="Proteomes" id="UP000554144">
    <property type="component" value="Unassembled WGS sequence"/>
</dbReference>